<protein>
    <recommendedName>
        <fullName evidence="4">Variant erythrocyte surface antigen-1, beta subunit</fullName>
    </recommendedName>
</protein>
<dbReference type="InterPro" id="IPR024751">
    <property type="entry name" value="VESA1"/>
</dbReference>
<dbReference type="EMBL" id="BPLF01000003">
    <property type="protein sequence ID" value="GIX64668.1"/>
    <property type="molecule type" value="Genomic_DNA"/>
</dbReference>
<keyword evidence="1" id="KW-0812">Transmembrane</keyword>
<sequence length="751" mass="81827">MTWSDNKQISGDHAKIFLGCLPLYYQALTYIYWGCHDKGGGWRNLTLAHGALKSYFDSQGLLPTFVESSRTGAHIAGSALNKFSEFGKAATSSLSSSKSSYASFTKELQKVTTNGNQLADECPLSALYHGASCYFQCQQIKNAKEASRSPKTIREMLYFLAALQFSPQYEALDSYFTSHFQTMTGSHSQDDSALMIPVADSGTTATGNTLSAADLKSYLLSTFLLPPSLLGWLQGPSASISDEPWLHSLFSNSQFNLSIPSSGAGIFSALSNYAYALQFQLSFLFFMCSNDGNKCGWQHCTYGKKISGSGTSALQSHICPGLTCGGKSGCIHDGTANDCNHNKYTESGGCGQSGSPSPLQAFITGALPSFGLSSSSTPNHMSDHPQGALCHTPMGFQANHLRSVGSGVALYNVLKPICGNVSSPLRQLCEKLGCLTKRAPRSLGDLFGFTWHLKGQLFPKGNQGNITDAEWLKVLIQYTPFSNNLIEEHGKNLTKFVGTDHTSHGNSTADLSSLYSSGCNEQQQNCGPYLYPLTHSDGATFGKPAPYASTYLSWMLYLIDDLEMGFQEFLHEFKNIDCSKTWCRKSATGGTQACTKPHQPGTIGTTSSGTTCSCPSVVQCGGTLPLIYRHGFRYNNPFVLMGVGNGNGDKKRSCHHFASQLTNLLQPKAPLDHLITTIDTFLYAIRWEFFSKLSGFWTIYSCLILYTFFFLLDTLHLRSRLKFNSSHVVPPLSLLTSGTPLSITKLTYITQ</sequence>
<gene>
    <name evidence="2" type="ORF">BcabD6B2_41030</name>
</gene>
<organism evidence="2 3">
    <name type="scientific">Babesia caballi</name>
    <dbReference type="NCBI Taxonomy" id="5871"/>
    <lineage>
        <taxon>Eukaryota</taxon>
        <taxon>Sar</taxon>
        <taxon>Alveolata</taxon>
        <taxon>Apicomplexa</taxon>
        <taxon>Aconoidasida</taxon>
        <taxon>Piroplasmida</taxon>
        <taxon>Babesiidae</taxon>
        <taxon>Babesia</taxon>
    </lineage>
</organism>
<dbReference type="AlphaFoldDB" id="A0AAV4LY69"/>
<dbReference type="RefSeq" id="XP_067716737.1">
    <property type="nucleotide sequence ID" value="XM_067860636.1"/>
</dbReference>
<evidence type="ECO:0000256" key="1">
    <source>
        <dbReference type="SAM" id="Phobius"/>
    </source>
</evidence>
<comment type="caution">
    <text evidence="2">The sequence shown here is derived from an EMBL/GenBank/DDBJ whole genome shotgun (WGS) entry which is preliminary data.</text>
</comment>
<keyword evidence="1" id="KW-1133">Transmembrane helix</keyword>
<dbReference type="GeneID" id="94196149"/>
<feature type="transmembrane region" description="Helical" evidence="1">
    <location>
        <begin position="695"/>
        <end position="712"/>
    </location>
</feature>
<keyword evidence="1" id="KW-0472">Membrane</keyword>
<dbReference type="Proteomes" id="UP001497744">
    <property type="component" value="Unassembled WGS sequence"/>
</dbReference>
<accession>A0AAV4LY69</accession>
<keyword evidence="3" id="KW-1185">Reference proteome</keyword>
<evidence type="ECO:0000313" key="3">
    <source>
        <dbReference type="Proteomes" id="UP001497744"/>
    </source>
</evidence>
<reference evidence="2 3" key="1">
    <citation type="submission" date="2021-06" db="EMBL/GenBank/DDBJ databases">
        <title>Genome sequence of Babesia caballi.</title>
        <authorList>
            <person name="Yamagishi J."/>
            <person name="Kidaka T."/>
            <person name="Ochi A."/>
        </authorList>
    </citation>
    <scope>NUCLEOTIDE SEQUENCE [LARGE SCALE GENOMIC DNA]</scope>
    <source>
        <strain evidence="2">USDA-D6B2</strain>
    </source>
</reference>
<name>A0AAV4LY69_BABCB</name>
<proteinExistence type="predicted"/>
<evidence type="ECO:0000313" key="2">
    <source>
        <dbReference type="EMBL" id="GIX64668.1"/>
    </source>
</evidence>
<evidence type="ECO:0008006" key="4">
    <source>
        <dbReference type="Google" id="ProtNLM"/>
    </source>
</evidence>
<dbReference type="Pfam" id="PF12785">
    <property type="entry name" value="VESA1_N"/>
    <property type="match status" value="1"/>
</dbReference>